<dbReference type="AlphaFoldDB" id="A0A9X4AEJ9"/>
<dbReference type="RefSeq" id="WP_272445677.1">
    <property type="nucleotide sequence ID" value="NZ_JAMQKC010000004.1"/>
</dbReference>
<dbReference type="InterPro" id="IPR018891">
    <property type="entry name" value="AIPR_C"/>
</dbReference>
<dbReference type="EMBL" id="JAMQKC010000004">
    <property type="protein sequence ID" value="MDC3416664.1"/>
    <property type="molecule type" value="Genomic_DNA"/>
</dbReference>
<organism evidence="2 3">
    <name type="scientific">Aquibacillus salsiterrae</name>
    <dbReference type="NCBI Taxonomy" id="2950439"/>
    <lineage>
        <taxon>Bacteria</taxon>
        <taxon>Bacillati</taxon>
        <taxon>Bacillota</taxon>
        <taxon>Bacilli</taxon>
        <taxon>Bacillales</taxon>
        <taxon>Bacillaceae</taxon>
        <taxon>Aquibacillus</taxon>
    </lineage>
</organism>
<keyword evidence="3" id="KW-1185">Reference proteome</keyword>
<proteinExistence type="predicted"/>
<gene>
    <name evidence="2" type="ORF">NC799_07005</name>
</gene>
<accession>A0A9X4AEJ9</accession>
<evidence type="ECO:0000313" key="2">
    <source>
        <dbReference type="EMBL" id="MDC3416664.1"/>
    </source>
</evidence>
<evidence type="ECO:0000259" key="1">
    <source>
        <dbReference type="Pfam" id="PF10592"/>
    </source>
</evidence>
<sequence>MDINKQIVDQRIRKIISDNEDWFVSEKDEKRKQAKAFVLLATASYLRVDLSEAITFLTEGGNDAGIDALFVGDPIDYEFPVTIFQGKYKFDLESDSNFPSNSLIRVLNTVNTIFDPSNEVKLNELLQPKVEEILSLISDGYIPNVKCIMVNNGLSWNDEGEHHIKNAGIPENQVVFEHYNHDDIVEHLKSKKEINDTITMVGKSIVEEFNFKRVLIGKVRVTDVAALMDRHGDDLLEKNIRKYLGLRKTRINESISETLTGEKRSNFYFFNNGITMVSDQFSHNALSAENWQVRVKDIQIINGGQTCKTIQETVNKHSDLDFSEAYVLLRLYELSGESHEELQYDITIATNSQNPVDLRDLRANEKIQRDLEIAINELGYSYKRKREGISSSVEAIPSSVAAEAIFSIWKHKPHLTKFRKNELFGKFYFDIFKDVNAAQLVIAVLIFRYCDSQRKKTSLLSNYPHISYSNYFLAMLMGEELLKKMNINLAQLTHKNFSSAKQILDQHKEDFYKLANQRLIKALNELYVEGYEKVELRRLSSTFRRGDLLVKLGY</sequence>
<dbReference type="Proteomes" id="UP001145069">
    <property type="component" value="Unassembled WGS sequence"/>
</dbReference>
<comment type="caution">
    <text evidence="2">The sequence shown here is derived from an EMBL/GenBank/DDBJ whole genome shotgun (WGS) entry which is preliminary data.</text>
</comment>
<name>A0A9X4AEJ9_9BACI</name>
<protein>
    <submittedName>
        <fullName evidence="2">AIPR family protein</fullName>
    </submittedName>
</protein>
<feature type="domain" description="Abortive phage infection protein C-terminal" evidence="1">
    <location>
        <begin position="236"/>
        <end position="514"/>
    </location>
</feature>
<dbReference type="Pfam" id="PF10592">
    <property type="entry name" value="AIPR"/>
    <property type="match status" value="1"/>
</dbReference>
<evidence type="ECO:0000313" key="3">
    <source>
        <dbReference type="Proteomes" id="UP001145069"/>
    </source>
</evidence>
<reference evidence="2" key="1">
    <citation type="submission" date="2022-06" db="EMBL/GenBank/DDBJ databases">
        <title>Aquibacillus sp. a new bacterium isolated from soil saline samples.</title>
        <authorList>
            <person name="Galisteo C."/>
            <person name="De La Haba R."/>
            <person name="Sanchez-Porro C."/>
            <person name="Ventosa A."/>
        </authorList>
    </citation>
    <scope>NUCLEOTIDE SEQUENCE</scope>
    <source>
        <strain evidence="2">3ASR75-54</strain>
    </source>
</reference>